<evidence type="ECO:0000256" key="1">
    <source>
        <dbReference type="ARBA" id="ARBA00004906"/>
    </source>
</evidence>
<dbReference type="PANTHER" id="PTHR10706:SF130">
    <property type="entry name" value="F-BOX ONLY PROTEIN 31"/>
    <property type="match status" value="1"/>
</dbReference>
<dbReference type="GO" id="GO:0019005">
    <property type="term" value="C:SCF ubiquitin ligase complex"/>
    <property type="evidence" value="ECO:0007669"/>
    <property type="project" value="TreeGrafter"/>
</dbReference>
<reference evidence="3 4" key="1">
    <citation type="journal article" date="2020" name="Nature">
        <title>Six reference-quality genomes reveal evolution of bat adaptations.</title>
        <authorList>
            <person name="Jebb D."/>
            <person name="Huang Z."/>
            <person name="Pippel M."/>
            <person name="Hughes G.M."/>
            <person name="Lavrichenko K."/>
            <person name="Devanna P."/>
            <person name="Winkler S."/>
            <person name="Jermiin L.S."/>
            <person name="Skirmuntt E.C."/>
            <person name="Katzourakis A."/>
            <person name="Burkitt-Gray L."/>
            <person name="Ray D.A."/>
            <person name="Sullivan K.A.M."/>
            <person name="Roscito J.G."/>
            <person name="Kirilenko B.M."/>
            <person name="Davalos L.M."/>
            <person name="Corthals A.P."/>
            <person name="Power M.L."/>
            <person name="Jones G."/>
            <person name="Ransome R.D."/>
            <person name="Dechmann D.K.N."/>
            <person name="Locatelli A.G."/>
            <person name="Puechmaille S.J."/>
            <person name="Fedrigo O."/>
            <person name="Jarvis E.D."/>
            <person name="Hiller M."/>
            <person name="Vernes S.C."/>
            <person name="Myers E.W."/>
            <person name="Teeling E.C."/>
        </authorList>
    </citation>
    <scope>NUCLEOTIDE SEQUENCE [LARGE SCALE GENOMIC DNA]</scope>
    <source>
        <strain evidence="3">MMyoMyo1</strain>
        <tissue evidence="3">Flight muscle</tissue>
    </source>
</reference>
<dbReference type="Proteomes" id="UP000527355">
    <property type="component" value="Unassembled WGS sequence"/>
</dbReference>
<name>A0A7J7WHU8_MYOMY</name>
<accession>A0A7J7WHU8</accession>
<dbReference type="GO" id="GO:0031146">
    <property type="term" value="P:SCF-dependent proteasomal ubiquitin-dependent protein catabolic process"/>
    <property type="evidence" value="ECO:0007669"/>
    <property type="project" value="TreeGrafter"/>
</dbReference>
<gene>
    <name evidence="3" type="ORF">mMyoMyo1_012104</name>
</gene>
<dbReference type="PANTHER" id="PTHR10706">
    <property type="entry name" value="F-BOX FAMILY PROTEIN"/>
    <property type="match status" value="1"/>
</dbReference>
<keyword evidence="2" id="KW-0833">Ubl conjugation pathway</keyword>
<comment type="caution">
    <text evidence="3">The sequence shown here is derived from an EMBL/GenBank/DDBJ whole genome shotgun (WGS) entry which is preliminary data.</text>
</comment>
<protein>
    <submittedName>
        <fullName evidence="3">Uncharacterized protein</fullName>
    </submittedName>
</protein>
<organism evidence="3 4">
    <name type="scientific">Myotis myotis</name>
    <name type="common">Greater mouse-eared bat</name>
    <name type="synonym">Vespertilio myotis</name>
    <dbReference type="NCBI Taxonomy" id="51298"/>
    <lineage>
        <taxon>Eukaryota</taxon>
        <taxon>Metazoa</taxon>
        <taxon>Chordata</taxon>
        <taxon>Craniata</taxon>
        <taxon>Vertebrata</taxon>
        <taxon>Euteleostomi</taxon>
        <taxon>Mammalia</taxon>
        <taxon>Eutheria</taxon>
        <taxon>Laurasiatheria</taxon>
        <taxon>Chiroptera</taxon>
        <taxon>Yangochiroptera</taxon>
        <taxon>Vespertilionidae</taxon>
        <taxon>Myotis</taxon>
    </lineage>
</organism>
<dbReference type="VEuPathDB" id="HostDB:LOC118668577"/>
<keyword evidence="4" id="KW-1185">Reference proteome</keyword>
<comment type="pathway">
    <text evidence="1">Protein modification; protein ubiquitination.</text>
</comment>
<dbReference type="EMBL" id="JABWUV010000008">
    <property type="protein sequence ID" value="KAF6336901.1"/>
    <property type="molecule type" value="Genomic_DNA"/>
</dbReference>
<evidence type="ECO:0000313" key="3">
    <source>
        <dbReference type="EMBL" id="KAF6336901.1"/>
    </source>
</evidence>
<proteinExistence type="predicted"/>
<dbReference type="AlphaFoldDB" id="A0A7J7WHU8"/>
<evidence type="ECO:0000313" key="4">
    <source>
        <dbReference type="Proteomes" id="UP000527355"/>
    </source>
</evidence>
<evidence type="ECO:0000256" key="2">
    <source>
        <dbReference type="ARBA" id="ARBA00022786"/>
    </source>
</evidence>
<sequence>MQIRKDRFSIEWIKRDHRTDSPTRLRGERVLLVFEDRQPYDWLTYRRVYLPSSHLEDLIRPGLFQCRYDHLGLMIAMLSFHGKYAMVSKITGNYMGSLDIHLMRRIQLPDGEFFPNFNELSRVVQEIDQQVIRD</sequence>
<dbReference type="InterPro" id="IPR045048">
    <property type="entry name" value="FBXO31/39"/>
</dbReference>
<dbReference type="Pfam" id="PF12014">
    <property type="entry name" value="Cyclin_D1_bind"/>
    <property type="match status" value="1"/>
</dbReference>